<evidence type="ECO:0000259" key="13">
    <source>
        <dbReference type="SMART" id="SM00963"/>
    </source>
</evidence>
<keyword evidence="2 10" id="KW-0963">Cytoplasm</keyword>
<comment type="catalytic activity">
    <reaction evidence="10">
        <text>GTP + H2O = GDP + phosphate + H(+)</text>
        <dbReference type="Rhea" id="RHEA:19669"/>
        <dbReference type="ChEBI" id="CHEBI:15377"/>
        <dbReference type="ChEBI" id="CHEBI:15378"/>
        <dbReference type="ChEBI" id="CHEBI:37565"/>
        <dbReference type="ChEBI" id="CHEBI:43474"/>
        <dbReference type="ChEBI" id="CHEBI:58189"/>
        <dbReference type="EC" id="3.6.5.4"/>
    </reaction>
</comment>
<dbReference type="HAMAP" id="MF_00306">
    <property type="entry name" value="SRP54"/>
    <property type="match status" value="1"/>
</dbReference>
<dbReference type="InterPro" id="IPR004125">
    <property type="entry name" value="Signal_recog_particle_SRP54_M"/>
</dbReference>
<sequence length="446" mass="49794">MLGNLGENLTNTMKKLVGMTVIDKKTIKEVVKDIQRALIQSDVNIALVLDLSKKIESRALEEKPPKGITPREHVITIIYEEMVNLLGKDATNLDITERPYKILFLGLQGSGKTTTIGKLCRFLQKKGFNPAVVCTDTWRPAAYEQLKQLIEDMDVPVYGDPSNKDALDLARKGLREFKNRKVVIFDTAGRHKEEKDLIAEMNELNDIINPNEAILVIDGTIGQQAGEQAKAFSQATDIGSIIITKLDGSAKGGGAMSAVAETGASIKFIGTGERIDDFELFDPERFISRLLGMGDIKSLIEKAEENIDEDIAQKTMNNMMSGKFTLLDMKNQFDMMKKMGPMQQVLNMIPGMGNKISKEATKMTEDKIEKYKVMMSSMTETEMMDPKIIKQSRIQRIARGAGVEEIEVKELLKYYNNTKKTMKGLGRRGGRLSGGTMNRMMGQFMK</sequence>
<feature type="domain" description="Signal recognition particle SRP54 helical bundle" evidence="13">
    <location>
        <begin position="1"/>
        <end position="86"/>
    </location>
</feature>
<dbReference type="Pfam" id="PF00448">
    <property type="entry name" value="SRP54"/>
    <property type="match status" value="1"/>
</dbReference>
<dbReference type="Gene3D" id="1.20.120.140">
    <property type="entry name" value="Signal recognition particle SRP54, nucleotide-binding domain"/>
    <property type="match status" value="1"/>
</dbReference>
<dbReference type="CDD" id="cd17875">
    <property type="entry name" value="SRP54_G"/>
    <property type="match status" value="1"/>
</dbReference>
<comment type="subcellular location">
    <subcellularLocation>
        <location evidence="10">Cytoplasm</location>
    </subcellularLocation>
    <text evidence="10">The SRP-RNC complex is targeted to the cytoplasmic membrane.</text>
</comment>
<dbReference type="PATRIC" id="fig|66851.6.peg.457"/>
<keyword evidence="7 10" id="KW-0733">Signal recognition particle</keyword>
<comment type="subunit">
    <text evidence="9 10">Part of the signal recognition particle protein translocation system, which is composed of SRP and FtsY. Archaeal SRP consists of a 7S RNA molecule of 300 nucleotides and two protein subunits: SRP54 and SRP19.</text>
</comment>
<feature type="binding site" evidence="10">
    <location>
        <begin position="106"/>
        <end position="113"/>
    </location>
    <ligand>
        <name>GTP</name>
        <dbReference type="ChEBI" id="CHEBI:37565"/>
    </ligand>
</feature>
<keyword evidence="4 10" id="KW-0378">Hydrolase</keyword>
<dbReference type="SMART" id="SM00962">
    <property type="entry name" value="SRP54"/>
    <property type="match status" value="1"/>
</dbReference>
<dbReference type="InterPro" id="IPR036225">
    <property type="entry name" value="SRP/SRP_N"/>
</dbReference>
<keyword evidence="3 10" id="KW-0547">Nucleotide-binding</keyword>
<feature type="binding site" evidence="10">
    <location>
        <begin position="186"/>
        <end position="190"/>
    </location>
    <ligand>
        <name>GTP</name>
        <dbReference type="ChEBI" id="CHEBI:37565"/>
    </ligand>
</feature>
<dbReference type="InterPro" id="IPR036891">
    <property type="entry name" value="Signal_recog_part_SRP54_M_sf"/>
</dbReference>
<dbReference type="GO" id="GO:0008312">
    <property type="term" value="F:7S RNA binding"/>
    <property type="evidence" value="ECO:0007669"/>
    <property type="project" value="UniProtKB-UniRule"/>
</dbReference>
<feature type="domain" description="AAA+ ATPase" evidence="11">
    <location>
        <begin position="98"/>
        <end position="227"/>
    </location>
</feature>
<dbReference type="SUPFAM" id="SSF47446">
    <property type="entry name" value="Signal peptide-binding domain"/>
    <property type="match status" value="1"/>
</dbReference>
<name>A0A166BSA6_METOA</name>
<evidence type="ECO:0000256" key="7">
    <source>
        <dbReference type="ARBA" id="ARBA00023135"/>
    </source>
</evidence>
<evidence type="ECO:0000313" key="14">
    <source>
        <dbReference type="EMBL" id="KZX13756.1"/>
    </source>
</evidence>
<evidence type="ECO:0000256" key="1">
    <source>
        <dbReference type="ARBA" id="ARBA00005450"/>
    </source>
</evidence>
<dbReference type="EC" id="3.6.5.4" evidence="10"/>
<comment type="caution">
    <text evidence="14">The sequence shown here is derived from an EMBL/GenBank/DDBJ whole genome shotgun (WGS) entry which is preliminary data.</text>
</comment>
<keyword evidence="6 10" id="KW-0342">GTP-binding</keyword>
<accession>A0A166BSA6</accession>
<reference evidence="15" key="1">
    <citation type="journal article" date="2016" name="Genome Announc.">
        <title>Draft Genome Sequences of Methanobrevibacter curvatus DSM11111, Methanobrevibacter cuticularis DSM11139, Methanobrevibacter filiformis DSM11501, and Methanobrevibacter oralis DSM7256.</title>
        <authorList>
            <person name="Poehlein A."/>
            <person name="Seedorf H."/>
        </authorList>
    </citation>
    <scope>NUCLEOTIDE SEQUENCE [LARGE SCALE GENOMIC DNA]</scope>
    <source>
        <strain evidence="15">DSM 7256 / JCM 30027 / ZR</strain>
    </source>
</reference>
<evidence type="ECO:0000256" key="4">
    <source>
        <dbReference type="ARBA" id="ARBA00022801"/>
    </source>
</evidence>
<dbReference type="GO" id="GO:0048500">
    <property type="term" value="C:signal recognition particle"/>
    <property type="evidence" value="ECO:0007669"/>
    <property type="project" value="UniProtKB-UniRule"/>
</dbReference>
<dbReference type="PANTHER" id="PTHR11564:SF5">
    <property type="entry name" value="SIGNAL RECOGNITION PARTICLE SUBUNIT SRP54"/>
    <property type="match status" value="1"/>
</dbReference>
<dbReference type="InterPro" id="IPR022941">
    <property type="entry name" value="SRP54"/>
</dbReference>
<dbReference type="EMBL" id="LWMU01000046">
    <property type="protein sequence ID" value="KZX13756.1"/>
    <property type="molecule type" value="Genomic_DNA"/>
</dbReference>
<dbReference type="Gene3D" id="1.10.260.30">
    <property type="entry name" value="Signal recognition particle, SRP54 subunit, M-domain"/>
    <property type="match status" value="1"/>
</dbReference>
<dbReference type="Proteomes" id="UP000077428">
    <property type="component" value="Unassembled WGS sequence"/>
</dbReference>
<evidence type="ECO:0000256" key="5">
    <source>
        <dbReference type="ARBA" id="ARBA00022884"/>
    </source>
</evidence>
<evidence type="ECO:0000256" key="6">
    <source>
        <dbReference type="ARBA" id="ARBA00023134"/>
    </source>
</evidence>
<dbReference type="Pfam" id="PF02978">
    <property type="entry name" value="SRP_SPB"/>
    <property type="match status" value="1"/>
</dbReference>
<keyword evidence="8 10" id="KW-0687">Ribonucleoprotein</keyword>
<evidence type="ECO:0000259" key="11">
    <source>
        <dbReference type="SMART" id="SM00382"/>
    </source>
</evidence>
<dbReference type="InterPro" id="IPR042101">
    <property type="entry name" value="SRP54_N_sf"/>
</dbReference>
<evidence type="ECO:0000256" key="9">
    <source>
        <dbReference type="ARBA" id="ARBA00064051"/>
    </source>
</evidence>
<dbReference type="Gene3D" id="3.40.50.300">
    <property type="entry name" value="P-loop containing nucleotide triphosphate hydrolases"/>
    <property type="match status" value="1"/>
</dbReference>
<dbReference type="InterPro" id="IPR027417">
    <property type="entry name" value="P-loop_NTPase"/>
</dbReference>
<dbReference type="RefSeq" id="WP_063720162.1">
    <property type="nucleotide sequence ID" value="NZ_LT985118.1"/>
</dbReference>
<evidence type="ECO:0000256" key="3">
    <source>
        <dbReference type="ARBA" id="ARBA00022741"/>
    </source>
</evidence>
<dbReference type="InterPro" id="IPR013822">
    <property type="entry name" value="Signal_recog_particl_SRP54_hlx"/>
</dbReference>
<dbReference type="InterPro" id="IPR000897">
    <property type="entry name" value="SRP54_GTPase_dom"/>
</dbReference>
<proteinExistence type="inferred from homology"/>
<dbReference type="AlphaFoldDB" id="A0A166BSA6"/>
<protein>
    <recommendedName>
        <fullName evidence="10">Signal recognition particle 54 kDa protein</fullName>
        <shortName evidence="10">SRP54</shortName>
        <ecNumber evidence="10">3.6.5.4</ecNumber>
    </recommendedName>
</protein>
<gene>
    <name evidence="14" type="primary">ffh</name>
    <name evidence="10" type="synonym">srp54</name>
    <name evidence="14" type="ORF">MBORA_03970</name>
</gene>
<evidence type="ECO:0000256" key="10">
    <source>
        <dbReference type="HAMAP-Rule" id="MF_00306"/>
    </source>
</evidence>
<dbReference type="InterPro" id="IPR003593">
    <property type="entry name" value="AAA+_ATPase"/>
</dbReference>
<dbReference type="OrthoDB" id="52849at2157"/>
<keyword evidence="15" id="KW-1185">Reference proteome</keyword>
<organism evidence="14 15">
    <name type="scientific">Methanobrevibacter oralis</name>
    <dbReference type="NCBI Taxonomy" id="66851"/>
    <lineage>
        <taxon>Archaea</taxon>
        <taxon>Methanobacteriati</taxon>
        <taxon>Methanobacteriota</taxon>
        <taxon>Methanomada group</taxon>
        <taxon>Methanobacteria</taxon>
        <taxon>Methanobacteriales</taxon>
        <taxon>Methanobacteriaceae</taxon>
        <taxon>Methanobrevibacter</taxon>
    </lineage>
</organism>
<dbReference type="GO" id="GO:0006614">
    <property type="term" value="P:SRP-dependent cotranslational protein targeting to membrane"/>
    <property type="evidence" value="ECO:0007669"/>
    <property type="project" value="InterPro"/>
</dbReference>
<evidence type="ECO:0000313" key="15">
    <source>
        <dbReference type="Proteomes" id="UP000077428"/>
    </source>
</evidence>
<dbReference type="SUPFAM" id="SSF47364">
    <property type="entry name" value="Domain of the SRP/SRP receptor G-proteins"/>
    <property type="match status" value="1"/>
</dbReference>
<dbReference type="GO" id="GO:0003924">
    <property type="term" value="F:GTPase activity"/>
    <property type="evidence" value="ECO:0007669"/>
    <property type="project" value="UniProtKB-UniRule"/>
</dbReference>
<dbReference type="Pfam" id="PF02881">
    <property type="entry name" value="SRP54_N"/>
    <property type="match status" value="1"/>
</dbReference>
<evidence type="ECO:0000256" key="8">
    <source>
        <dbReference type="ARBA" id="ARBA00023274"/>
    </source>
</evidence>
<evidence type="ECO:0000259" key="12">
    <source>
        <dbReference type="SMART" id="SM00962"/>
    </source>
</evidence>
<comment type="domain">
    <text evidence="10">Composed of three domains: the N-terminal N domain, which is responsible for interactions with the ribosome, the central G domain, which binds GTP, and the C-terminal M domain, which binds the RNA and the signal sequence of the RNC.</text>
</comment>
<dbReference type="PANTHER" id="PTHR11564">
    <property type="entry name" value="SIGNAL RECOGNITION PARTICLE 54K PROTEIN SRP54"/>
    <property type="match status" value="1"/>
</dbReference>
<comment type="function">
    <text evidence="10">Involved in targeting and insertion of nascent membrane proteins into the cytoplasmic membrane. Binds to the hydrophobic signal sequence of the ribosome-nascent chain (RNC) as it emerges from the ribosomes. The SRP-RNC complex is then targeted to the cytoplasmic membrane where it interacts with the SRP receptor FtsY.</text>
</comment>
<feature type="binding site" evidence="10">
    <location>
        <begin position="244"/>
        <end position="247"/>
    </location>
    <ligand>
        <name>GTP</name>
        <dbReference type="ChEBI" id="CHEBI:37565"/>
    </ligand>
</feature>
<dbReference type="SMART" id="SM00963">
    <property type="entry name" value="SRP54_N"/>
    <property type="match status" value="1"/>
</dbReference>
<dbReference type="SUPFAM" id="SSF52540">
    <property type="entry name" value="P-loop containing nucleoside triphosphate hydrolases"/>
    <property type="match status" value="1"/>
</dbReference>
<evidence type="ECO:0000256" key="2">
    <source>
        <dbReference type="ARBA" id="ARBA00022490"/>
    </source>
</evidence>
<dbReference type="SMART" id="SM00382">
    <property type="entry name" value="AAA"/>
    <property type="match status" value="1"/>
</dbReference>
<comment type="similarity">
    <text evidence="1 10">Belongs to the GTP-binding SRP family. SRP54 subfamily.</text>
</comment>
<feature type="domain" description="SRP54-type proteins GTP-binding" evidence="12">
    <location>
        <begin position="99"/>
        <end position="292"/>
    </location>
</feature>
<dbReference type="GO" id="GO:0005525">
    <property type="term" value="F:GTP binding"/>
    <property type="evidence" value="ECO:0007669"/>
    <property type="project" value="UniProtKB-UniRule"/>
</dbReference>
<dbReference type="STRING" id="66851.MBORA_03970"/>
<dbReference type="FunFam" id="3.40.50.300:FF:000022">
    <property type="entry name" value="Signal recognition particle 54 kDa subunit"/>
    <property type="match status" value="1"/>
</dbReference>
<keyword evidence="5 10" id="KW-0694">RNA-binding</keyword>